<keyword evidence="2" id="KW-0472">Membrane</keyword>
<evidence type="ECO:0000256" key="1">
    <source>
        <dbReference type="SAM" id="MobiDB-lite"/>
    </source>
</evidence>
<feature type="transmembrane region" description="Helical" evidence="2">
    <location>
        <begin position="7"/>
        <end position="40"/>
    </location>
</feature>
<evidence type="ECO:0000313" key="5">
    <source>
        <dbReference type="Proteomes" id="UP001596099"/>
    </source>
</evidence>
<feature type="domain" description="DUF7973" evidence="3">
    <location>
        <begin position="5"/>
        <end position="356"/>
    </location>
</feature>
<feature type="region of interest" description="Disordered" evidence="1">
    <location>
        <begin position="168"/>
        <end position="208"/>
    </location>
</feature>
<protein>
    <recommendedName>
        <fullName evidence="3">DUF7973 domain-containing protein</fullName>
    </recommendedName>
</protein>
<accession>A0ABD5RRZ0</accession>
<feature type="compositionally biased region" description="Basic and acidic residues" evidence="1">
    <location>
        <begin position="168"/>
        <end position="178"/>
    </location>
</feature>
<feature type="transmembrane region" description="Helical" evidence="2">
    <location>
        <begin position="108"/>
        <end position="127"/>
    </location>
</feature>
<dbReference type="InterPro" id="IPR058279">
    <property type="entry name" value="DUF7973"/>
</dbReference>
<feature type="transmembrane region" description="Helical" evidence="2">
    <location>
        <begin position="60"/>
        <end position="81"/>
    </location>
</feature>
<dbReference type="AlphaFoldDB" id="A0ABD5RRZ0"/>
<gene>
    <name evidence="4" type="ORF">ACFPYI_18355</name>
</gene>
<feature type="transmembrane region" description="Helical" evidence="2">
    <location>
        <begin position="332"/>
        <end position="355"/>
    </location>
</feature>
<keyword evidence="5" id="KW-1185">Reference proteome</keyword>
<dbReference type="Proteomes" id="UP001596099">
    <property type="component" value="Unassembled WGS sequence"/>
</dbReference>
<evidence type="ECO:0000259" key="3">
    <source>
        <dbReference type="Pfam" id="PF25928"/>
    </source>
</evidence>
<sequence>MVDPVTVAVLVAVAALGGAVGAALGGYLALGALGCLVLVGELLAALDVSVPAAVPTPLGYSVWLGPHVVLGGGVAAAAFAARRGYMDPSFRYHPAKDVTRPLGGESKALLVGAVFGVFGAGVAWVYATVGAPFDPVAATVVVSAFAHRVALGYPLVGEIRGGLLDVSPYDRGERREPMTDGGSTLGNGPSRQTGERSATSDRPTDPTTRLVVEPFLPYQCEWRTVAALGVGAGLVASALAYVTASAFLPFGLAAAALLGFAFTEEVPVAYHVAFVAGIAVLALAPADATAATLAESVSLPVALGVGTVAGLATALCSELLERAFYAHGDTHFDAPFAAVFVCSLVVAVLDLAGVVTSLPF</sequence>
<dbReference type="RefSeq" id="WP_247417677.1">
    <property type="nucleotide sequence ID" value="NZ_JALLGW010000001.1"/>
</dbReference>
<feature type="compositionally biased region" description="Polar residues" evidence="1">
    <location>
        <begin position="186"/>
        <end position="197"/>
    </location>
</feature>
<feature type="transmembrane region" description="Helical" evidence="2">
    <location>
        <begin position="298"/>
        <end position="320"/>
    </location>
</feature>
<name>A0ABD5RRZ0_9EURY</name>
<proteinExistence type="predicted"/>
<reference evidence="4 5" key="1">
    <citation type="journal article" date="2019" name="Int. J. Syst. Evol. Microbiol.">
        <title>The Global Catalogue of Microorganisms (GCM) 10K type strain sequencing project: providing services to taxonomists for standard genome sequencing and annotation.</title>
        <authorList>
            <consortium name="The Broad Institute Genomics Platform"/>
            <consortium name="The Broad Institute Genome Sequencing Center for Infectious Disease"/>
            <person name="Wu L."/>
            <person name="Ma J."/>
        </authorList>
    </citation>
    <scope>NUCLEOTIDE SEQUENCE [LARGE SCALE GENOMIC DNA]</scope>
    <source>
        <strain evidence="4 5">CGMCC 1.12543</strain>
    </source>
</reference>
<keyword evidence="2" id="KW-0812">Transmembrane</keyword>
<keyword evidence="2" id="KW-1133">Transmembrane helix</keyword>
<evidence type="ECO:0000256" key="2">
    <source>
        <dbReference type="SAM" id="Phobius"/>
    </source>
</evidence>
<feature type="transmembrane region" description="Helical" evidence="2">
    <location>
        <begin position="268"/>
        <end position="286"/>
    </location>
</feature>
<dbReference type="EMBL" id="JBHSQH010000001">
    <property type="protein sequence ID" value="MFC5973297.1"/>
    <property type="molecule type" value="Genomic_DNA"/>
</dbReference>
<comment type="caution">
    <text evidence="4">The sequence shown here is derived from an EMBL/GenBank/DDBJ whole genome shotgun (WGS) entry which is preliminary data.</text>
</comment>
<feature type="transmembrane region" description="Helical" evidence="2">
    <location>
        <begin position="238"/>
        <end position="261"/>
    </location>
</feature>
<dbReference type="Pfam" id="PF25928">
    <property type="entry name" value="DUF7973"/>
    <property type="match status" value="1"/>
</dbReference>
<evidence type="ECO:0000313" key="4">
    <source>
        <dbReference type="EMBL" id="MFC5973297.1"/>
    </source>
</evidence>
<organism evidence="4 5">
    <name type="scientific">Halomarina salina</name>
    <dbReference type="NCBI Taxonomy" id="1872699"/>
    <lineage>
        <taxon>Archaea</taxon>
        <taxon>Methanobacteriati</taxon>
        <taxon>Methanobacteriota</taxon>
        <taxon>Stenosarchaea group</taxon>
        <taxon>Halobacteria</taxon>
        <taxon>Halobacteriales</taxon>
        <taxon>Natronomonadaceae</taxon>
        <taxon>Halomarina</taxon>
    </lineage>
</organism>